<proteinExistence type="predicted"/>
<dbReference type="Ensembl" id="ENSMMUT00000080697.1">
    <property type="protein sequence ID" value="ENSMMUP00000066546.1"/>
    <property type="gene ID" value="ENSMMUG00000061982.1"/>
</dbReference>
<dbReference type="InParanoid" id="A0A5F7ZMZ4"/>
<organism evidence="2 3">
    <name type="scientific">Macaca mulatta</name>
    <name type="common">Rhesus macaque</name>
    <dbReference type="NCBI Taxonomy" id="9544"/>
    <lineage>
        <taxon>Eukaryota</taxon>
        <taxon>Metazoa</taxon>
        <taxon>Chordata</taxon>
        <taxon>Craniata</taxon>
        <taxon>Vertebrata</taxon>
        <taxon>Euteleostomi</taxon>
        <taxon>Mammalia</taxon>
        <taxon>Eutheria</taxon>
        <taxon>Euarchontoglires</taxon>
        <taxon>Primates</taxon>
        <taxon>Haplorrhini</taxon>
        <taxon>Catarrhini</taxon>
        <taxon>Cercopithecidae</taxon>
        <taxon>Cercopithecinae</taxon>
        <taxon>Macaca</taxon>
    </lineage>
</organism>
<reference evidence="2" key="2">
    <citation type="submission" date="2019-01" db="EMBL/GenBank/DDBJ databases">
        <authorList>
            <person name="Graves T."/>
            <person name="Eichler E.E."/>
            <person name="Wilson R.K."/>
        </authorList>
    </citation>
    <scope>NUCLEOTIDE SEQUENCE [LARGE SCALE GENOMIC DNA]</scope>
    <source>
        <strain evidence="2">17573</strain>
    </source>
</reference>
<dbReference type="Bgee" id="ENSMMUG00000061982">
    <property type="expression patterns" value="Expressed in structure with developmental contribution from neural crest and 6 other cell types or tissues"/>
</dbReference>
<protein>
    <submittedName>
        <fullName evidence="2">Uncharacterized protein</fullName>
    </submittedName>
</protein>
<reference evidence="3" key="1">
    <citation type="journal article" date="2007" name="Science">
        <title>Evolutionary and biomedical insights from the rhesus macaque genome.</title>
        <authorList>
            <person name="Gibbs R.A."/>
            <person name="Rogers J."/>
            <person name="Katze M.G."/>
            <person name="Bumgarner R."/>
            <person name="Weinstock G.M."/>
            <person name="Mardis E.R."/>
            <person name="Remington K.A."/>
            <person name="Strausberg R.L."/>
            <person name="Venter J.C."/>
            <person name="Wilson R.K."/>
            <person name="Batzer M.A."/>
            <person name="Bustamante C.D."/>
            <person name="Eichler E.E."/>
            <person name="Hahn M.W."/>
            <person name="Hardison R.C."/>
            <person name="Makova K.D."/>
            <person name="Miller W."/>
            <person name="Milosavljevic A."/>
            <person name="Palermo R.E."/>
            <person name="Siepel A."/>
            <person name="Sikela J.M."/>
            <person name="Attaway T."/>
            <person name="Bell S."/>
            <person name="Bernard K.E."/>
            <person name="Buhay C.J."/>
            <person name="Chandrabose M.N."/>
            <person name="Dao M."/>
            <person name="Davis C."/>
            <person name="Delehaunty K.D."/>
            <person name="Ding Y."/>
            <person name="Dinh H.H."/>
            <person name="Dugan-Rocha S."/>
            <person name="Fulton L.A."/>
            <person name="Gabisi R.A."/>
            <person name="Garner T.T."/>
            <person name="Godfrey J."/>
            <person name="Hawes A.C."/>
            <person name="Hernandez J."/>
            <person name="Hines S."/>
            <person name="Holder M."/>
            <person name="Hume J."/>
            <person name="Jhangiani S.N."/>
            <person name="Joshi V."/>
            <person name="Khan Z.M."/>
            <person name="Kirkness E.F."/>
            <person name="Cree A."/>
            <person name="Fowler R.G."/>
            <person name="Lee S."/>
            <person name="Lewis L.R."/>
            <person name="Li Z."/>
            <person name="Liu Y.-S."/>
            <person name="Moore S.M."/>
            <person name="Muzny D."/>
            <person name="Nazareth L.V."/>
            <person name="Ngo D.N."/>
            <person name="Okwuonu G.O."/>
            <person name="Pai G."/>
            <person name="Parker D."/>
            <person name="Paul H.A."/>
            <person name="Pfannkoch C."/>
            <person name="Pohl C.S."/>
            <person name="Rogers Y.-H.C."/>
            <person name="Ruiz S.J."/>
            <person name="Sabo A."/>
            <person name="Santibanez J."/>
            <person name="Schneider B.W."/>
            <person name="Smith S.M."/>
            <person name="Sodergren E."/>
            <person name="Svatek A.F."/>
            <person name="Utterback T.R."/>
            <person name="Vattathil S."/>
            <person name="Warren W."/>
            <person name="White C.S."/>
            <person name="Chinwalla A.T."/>
            <person name="Feng Y."/>
            <person name="Halpern A.L."/>
            <person name="Hillier L.W."/>
            <person name="Huang X."/>
            <person name="Minx P."/>
            <person name="Nelson J.O."/>
            <person name="Pepin K.H."/>
            <person name="Qin X."/>
            <person name="Sutton G.G."/>
            <person name="Venter E."/>
            <person name="Walenz B.P."/>
            <person name="Wallis J.W."/>
            <person name="Worley K.C."/>
            <person name="Yang S.-P."/>
            <person name="Jones S.M."/>
            <person name="Marra M.A."/>
            <person name="Rocchi M."/>
            <person name="Schein J.E."/>
            <person name="Baertsch R."/>
            <person name="Clarke L."/>
            <person name="Csuros M."/>
            <person name="Glasscock J."/>
            <person name="Harris R.A."/>
            <person name="Havlak P."/>
            <person name="Jackson A.R."/>
            <person name="Jiang H."/>
            <person name="Liu Y."/>
            <person name="Messina D.N."/>
            <person name="Shen Y."/>
            <person name="Song H.X.-Z."/>
            <person name="Wylie T."/>
            <person name="Zhang L."/>
            <person name="Birney E."/>
            <person name="Han K."/>
            <person name="Konkel M.K."/>
            <person name="Lee J."/>
            <person name="Smit A.F.A."/>
            <person name="Ullmer B."/>
            <person name="Wang H."/>
            <person name="Xing J."/>
            <person name="Burhans R."/>
            <person name="Cheng Z."/>
            <person name="Karro J.E."/>
            <person name="Ma J."/>
            <person name="Raney B."/>
            <person name="She X."/>
            <person name="Cox M.J."/>
            <person name="Demuth J.P."/>
            <person name="Dumas L.J."/>
            <person name="Han S.-G."/>
            <person name="Hopkins J."/>
            <person name="Karimpour-Fard A."/>
            <person name="Kim Y.H."/>
            <person name="Pollack J.R."/>
            <person name="Vinar T."/>
            <person name="Addo-Quaye C."/>
            <person name="Degenhardt J."/>
            <person name="Denby A."/>
            <person name="Hubisz M.J."/>
            <person name="Indap A."/>
            <person name="Kosiol C."/>
            <person name="Lahn B.T."/>
            <person name="Lawson H.A."/>
            <person name="Marklein A."/>
            <person name="Nielsen R."/>
            <person name="Vallender E.J."/>
            <person name="Clark A.G."/>
            <person name="Ferguson B."/>
            <person name="Hernandez R.D."/>
            <person name="Hirani K."/>
            <person name="Kehrer-Sawatzki H."/>
            <person name="Kolb J."/>
            <person name="Patil S."/>
            <person name="Pu L.-L."/>
            <person name="Ren Y."/>
            <person name="Smith D.G."/>
            <person name="Wheeler D.A."/>
            <person name="Schenck I."/>
            <person name="Ball E.V."/>
            <person name="Chen R."/>
            <person name="Cooper D.N."/>
            <person name="Giardine B."/>
            <person name="Hsu F."/>
            <person name="Kent W.J."/>
            <person name="Lesk A."/>
            <person name="Nelson D.L."/>
            <person name="O'brien W.E."/>
            <person name="Pruefer K."/>
            <person name="Stenson P.D."/>
            <person name="Wallace J.C."/>
            <person name="Ke H."/>
            <person name="Liu X.-M."/>
            <person name="Wang P."/>
            <person name="Xiang A.P."/>
            <person name="Yang F."/>
            <person name="Barber G.P."/>
            <person name="Haussler D."/>
            <person name="Karolchik D."/>
            <person name="Kern A.D."/>
            <person name="Kuhn R.M."/>
            <person name="Smith K.E."/>
            <person name="Zwieg A.S."/>
        </authorList>
    </citation>
    <scope>NUCLEOTIDE SEQUENCE [LARGE SCALE GENOMIC DNA]</scope>
    <source>
        <strain evidence="3">17573</strain>
    </source>
</reference>
<dbReference type="Proteomes" id="UP000006718">
    <property type="component" value="Chromosome 7"/>
</dbReference>
<evidence type="ECO:0000256" key="1">
    <source>
        <dbReference type="SAM" id="MobiDB-lite"/>
    </source>
</evidence>
<name>A0A5F7ZMZ4_MACMU</name>
<accession>A0A5F7ZMZ4</accession>
<reference evidence="2" key="4">
    <citation type="submission" date="2025-09" db="UniProtKB">
        <authorList>
            <consortium name="Ensembl"/>
        </authorList>
    </citation>
    <scope>IDENTIFICATION</scope>
    <source>
        <strain evidence="2">17573</strain>
    </source>
</reference>
<evidence type="ECO:0000313" key="2">
    <source>
        <dbReference type="Ensembl" id="ENSMMUP00000066546.1"/>
    </source>
</evidence>
<dbReference type="VEuPathDB" id="HostDB:ENSMMUG00000061982"/>
<evidence type="ECO:0000313" key="3">
    <source>
        <dbReference type="Proteomes" id="UP000006718"/>
    </source>
</evidence>
<keyword evidence="3" id="KW-1185">Reference proteome</keyword>
<dbReference type="AlphaFoldDB" id="A0A5F7ZMZ4"/>
<feature type="region of interest" description="Disordered" evidence="1">
    <location>
        <begin position="68"/>
        <end position="88"/>
    </location>
</feature>
<sequence>MVHWIKKMWYIYTMEYYAAIKMNEIMSFTATWMELEAIILSKLKQEQKTTYHVVSLISGSQMMRTHGRLEGKNSLSKDGGWEEGGDQE</sequence>
<dbReference type="GeneTree" id="ENSGT00970000193590"/>
<dbReference type="OMA" id="TATWMEL"/>
<reference evidence="2" key="3">
    <citation type="submission" date="2025-08" db="UniProtKB">
        <authorList>
            <consortium name="Ensembl"/>
        </authorList>
    </citation>
    <scope>IDENTIFICATION</scope>
    <source>
        <strain evidence="2">17573</strain>
    </source>
</reference>